<dbReference type="InterPro" id="IPR005790">
    <property type="entry name" value="DNA_polIII_delta"/>
</dbReference>
<keyword evidence="2" id="KW-0548">Nucleotidyltransferase</keyword>
<dbReference type="GO" id="GO:0003887">
    <property type="term" value="F:DNA-directed DNA polymerase activity"/>
    <property type="evidence" value="ECO:0007669"/>
    <property type="project" value="UniProtKB-KW"/>
</dbReference>
<name>A0A2S7U279_9BACT</name>
<evidence type="ECO:0000313" key="7">
    <source>
        <dbReference type="Proteomes" id="UP000239907"/>
    </source>
</evidence>
<dbReference type="GO" id="GO:0009360">
    <property type="term" value="C:DNA polymerase III complex"/>
    <property type="evidence" value="ECO:0007669"/>
    <property type="project" value="InterPro"/>
</dbReference>
<dbReference type="RefSeq" id="WP_105043124.1">
    <property type="nucleotide sequence ID" value="NZ_MQWA01000001.1"/>
</dbReference>
<gene>
    <name evidence="6" type="ORF">BSZ32_09000</name>
</gene>
<dbReference type="EMBL" id="MQWA01000001">
    <property type="protein sequence ID" value="PQJ28627.1"/>
    <property type="molecule type" value="Genomic_DNA"/>
</dbReference>
<evidence type="ECO:0000256" key="3">
    <source>
        <dbReference type="ARBA" id="ARBA00022705"/>
    </source>
</evidence>
<dbReference type="NCBIfam" id="TIGR01128">
    <property type="entry name" value="holA"/>
    <property type="match status" value="1"/>
</dbReference>
<dbReference type="Gene3D" id="1.20.272.10">
    <property type="match status" value="1"/>
</dbReference>
<evidence type="ECO:0000256" key="4">
    <source>
        <dbReference type="ARBA" id="ARBA00022932"/>
    </source>
</evidence>
<dbReference type="PANTHER" id="PTHR34388:SF1">
    <property type="entry name" value="DNA POLYMERASE III SUBUNIT DELTA"/>
    <property type="match status" value="1"/>
</dbReference>
<sequence>MPANNIYVIYGTDDGACAEAALKLFNKLKPAVGDDFANDIIDGNADNAEHAHDISHETIQALQTLPFFGGGKVVWLKRATFMGSDRTSEAERAKLGVEAIKDTLSAGIGDDCTFILSATGIDKRRSFYKWVKNNATLQEHNKLDTSKDGWQEQVGVMVQKRARELDLNFTSEAMELFVMLAGEDTRQIKVEINKLDLFLGKDRRTVELDDIRQMVPLSRAGLVFEVGRAVQRRDGVRALELIDQQLDRGESAIAILRASLIPTIRNLFMARAAGENMKLPMHNYNAFSDALNRLPEMDRAWLPQKKAGGVNAYPLFLAAKDAQAFPYPALKKSMESCLQADHSLVSSGLDHRMVLHRLVVELMSTAQQRRR</sequence>
<dbReference type="Pfam" id="PF06144">
    <property type="entry name" value="DNA_pol3_delta"/>
    <property type="match status" value="1"/>
</dbReference>
<dbReference type="GO" id="GO:0003677">
    <property type="term" value="F:DNA binding"/>
    <property type="evidence" value="ECO:0007669"/>
    <property type="project" value="InterPro"/>
</dbReference>
<dbReference type="GO" id="GO:0006261">
    <property type="term" value="P:DNA-templated DNA replication"/>
    <property type="evidence" value="ECO:0007669"/>
    <property type="project" value="TreeGrafter"/>
</dbReference>
<dbReference type="PANTHER" id="PTHR34388">
    <property type="entry name" value="DNA POLYMERASE III SUBUNIT DELTA"/>
    <property type="match status" value="1"/>
</dbReference>
<keyword evidence="1" id="KW-0808">Transferase</keyword>
<accession>A0A2S7U279</accession>
<protein>
    <submittedName>
        <fullName evidence="6">DNA polymerase III subunit delta</fullName>
    </submittedName>
</protein>
<dbReference type="InterPro" id="IPR010372">
    <property type="entry name" value="DNA_pol3_delta_N"/>
</dbReference>
<organism evidence="6 7">
    <name type="scientific">Rubritalea profundi</name>
    <dbReference type="NCBI Taxonomy" id="1658618"/>
    <lineage>
        <taxon>Bacteria</taxon>
        <taxon>Pseudomonadati</taxon>
        <taxon>Verrucomicrobiota</taxon>
        <taxon>Verrucomicrobiia</taxon>
        <taxon>Verrucomicrobiales</taxon>
        <taxon>Rubritaleaceae</taxon>
        <taxon>Rubritalea</taxon>
    </lineage>
</organism>
<keyword evidence="4" id="KW-0239">DNA-directed DNA polymerase</keyword>
<reference evidence="6 7" key="1">
    <citation type="submission" date="2016-12" db="EMBL/GenBank/DDBJ databases">
        <title>Study of bacterial adaptation to deep sea.</title>
        <authorList>
            <person name="Song J."/>
            <person name="Yoshizawa S."/>
            <person name="Kogure K."/>
        </authorList>
    </citation>
    <scope>NUCLEOTIDE SEQUENCE [LARGE SCALE GENOMIC DNA]</scope>
    <source>
        <strain evidence="6 7">SAORIC-165</strain>
    </source>
</reference>
<dbReference type="SUPFAM" id="SSF52540">
    <property type="entry name" value="P-loop containing nucleoside triphosphate hydrolases"/>
    <property type="match status" value="1"/>
</dbReference>
<evidence type="ECO:0000259" key="5">
    <source>
        <dbReference type="Pfam" id="PF06144"/>
    </source>
</evidence>
<dbReference type="OrthoDB" id="9769666at2"/>
<comment type="caution">
    <text evidence="6">The sequence shown here is derived from an EMBL/GenBank/DDBJ whole genome shotgun (WGS) entry which is preliminary data.</text>
</comment>
<dbReference type="AlphaFoldDB" id="A0A2S7U279"/>
<dbReference type="InterPro" id="IPR027417">
    <property type="entry name" value="P-loop_NTPase"/>
</dbReference>
<dbReference type="Gene3D" id="3.40.50.300">
    <property type="entry name" value="P-loop containing nucleotide triphosphate hydrolases"/>
    <property type="match status" value="1"/>
</dbReference>
<dbReference type="Gene3D" id="1.10.8.60">
    <property type="match status" value="1"/>
</dbReference>
<proteinExistence type="predicted"/>
<keyword evidence="3" id="KW-0235">DNA replication</keyword>
<keyword evidence="7" id="KW-1185">Reference proteome</keyword>
<dbReference type="Proteomes" id="UP000239907">
    <property type="component" value="Unassembled WGS sequence"/>
</dbReference>
<evidence type="ECO:0000313" key="6">
    <source>
        <dbReference type="EMBL" id="PQJ28627.1"/>
    </source>
</evidence>
<evidence type="ECO:0000256" key="1">
    <source>
        <dbReference type="ARBA" id="ARBA00022679"/>
    </source>
</evidence>
<evidence type="ECO:0000256" key="2">
    <source>
        <dbReference type="ARBA" id="ARBA00022695"/>
    </source>
</evidence>
<feature type="domain" description="DNA polymerase III delta N-terminal" evidence="5">
    <location>
        <begin position="7"/>
        <end position="137"/>
    </location>
</feature>